<dbReference type="EMBL" id="FNUV01000005">
    <property type="protein sequence ID" value="SEF94163.1"/>
    <property type="molecule type" value="Genomic_DNA"/>
</dbReference>
<evidence type="ECO:0000313" key="1">
    <source>
        <dbReference type="EMBL" id="SEF94163.1"/>
    </source>
</evidence>
<name>A0A1H5W453_XYLRU</name>
<accession>A0A1H5W453</accession>
<reference evidence="1 2" key="1">
    <citation type="submission" date="2016-10" db="EMBL/GenBank/DDBJ databases">
        <authorList>
            <person name="de Groot N.N."/>
        </authorList>
    </citation>
    <scope>NUCLEOTIDE SEQUENCE [LARGE SCALE GENOMIC DNA]</scope>
    <source>
        <strain evidence="1 2">AR32</strain>
    </source>
</reference>
<protein>
    <submittedName>
        <fullName evidence="1">Uncharacterized protein</fullName>
    </submittedName>
</protein>
<evidence type="ECO:0000313" key="2">
    <source>
        <dbReference type="Proteomes" id="UP000236735"/>
    </source>
</evidence>
<dbReference type="Proteomes" id="UP000236735">
    <property type="component" value="Unassembled WGS sequence"/>
</dbReference>
<sequence length="287" mass="32687">MEEKRFHREDYPLDILAEFGLTEEMIYDLPEFVHETLERGGKSPLLPICVEQPFGVTHAYAKFCLIETEEGLDVMFSPKLKSINLDAFSEEERQALLSGKVIVAEVDDKAVTDEGVEEMQRIQAFVQLDRDTNGVIYTPTQVIGRNLNAVATEYELSGDDLNSFWKGGLVTLYEENRQGQKEPVTIGVDLFTDTGVIVVPGTAAKWENTVRRVMPRYSFGNDGCWLNKDGRLTYVPEEEFTKDILDELERIAKLHGMVSEAHELRHAIQEPRVHADNTEEEQHQLVR</sequence>
<dbReference type="AlphaFoldDB" id="A0A1H5W453"/>
<proteinExistence type="predicted"/>
<gene>
    <name evidence="1" type="ORF">SAMN05216354_2217</name>
</gene>
<dbReference type="RefSeq" id="WP_181020816.1">
    <property type="nucleotide sequence ID" value="NZ_FNUV01000005.1"/>
</dbReference>
<organism evidence="1 2">
    <name type="scientific">Xylanibacter ruminicola</name>
    <name type="common">Prevotella ruminicola</name>
    <dbReference type="NCBI Taxonomy" id="839"/>
    <lineage>
        <taxon>Bacteria</taxon>
        <taxon>Pseudomonadati</taxon>
        <taxon>Bacteroidota</taxon>
        <taxon>Bacteroidia</taxon>
        <taxon>Bacteroidales</taxon>
        <taxon>Prevotellaceae</taxon>
        <taxon>Xylanibacter</taxon>
    </lineage>
</organism>